<keyword evidence="2" id="KW-1185">Reference proteome</keyword>
<sequence>MGTLVSRHKYLKISGPLSDQSFGTFPSITFQKHTFASAPIYLFYGEHKGMHRGFGLFHIWQQRLISRGNTLEQAEALLYAELQSVFKKADIHCLFEDIRGNHRPLIVACRSKNTVILQFLVPQQAYSVVTWYDNTSSWGINKKQEKGPRVGSLQISY</sequence>
<evidence type="ECO:0000313" key="2">
    <source>
        <dbReference type="Proteomes" id="UP000018733"/>
    </source>
</evidence>
<proteinExistence type="predicted"/>
<dbReference type="EMBL" id="AYXT01000001">
    <property type="protein sequence ID" value="ETF04641.1"/>
    <property type="molecule type" value="Genomic_DNA"/>
</dbReference>
<gene>
    <name evidence="1" type="ORF">W822_01180</name>
</gene>
<organism evidence="1 2">
    <name type="scientific">Advenella kashmirensis W13003</name>
    <dbReference type="NCBI Taxonomy" id="1424334"/>
    <lineage>
        <taxon>Bacteria</taxon>
        <taxon>Pseudomonadati</taxon>
        <taxon>Pseudomonadota</taxon>
        <taxon>Betaproteobacteria</taxon>
        <taxon>Burkholderiales</taxon>
        <taxon>Alcaligenaceae</taxon>
    </lineage>
</organism>
<accession>V8QXK0</accession>
<reference evidence="1 2" key="1">
    <citation type="journal article" date="2014" name="Genome Announc.">
        <title>Draft Genome Sequence of Advenella kashmirensis Strain W13003, a Polycyclic Aromatic Hydrocarbon-Degrading Bacterium.</title>
        <authorList>
            <person name="Wang X."/>
            <person name="Jin D."/>
            <person name="Zhou L."/>
            <person name="Wu L."/>
            <person name="An W."/>
            <person name="Zhao L."/>
        </authorList>
    </citation>
    <scope>NUCLEOTIDE SEQUENCE [LARGE SCALE GENOMIC DNA]</scope>
    <source>
        <strain evidence="1 2">W13003</strain>
    </source>
</reference>
<comment type="caution">
    <text evidence="1">The sequence shown here is derived from an EMBL/GenBank/DDBJ whole genome shotgun (WGS) entry which is preliminary data.</text>
</comment>
<dbReference type="HOGENOM" id="CLU_1674201_0_0_4"/>
<name>V8QXK0_9BURK</name>
<protein>
    <submittedName>
        <fullName evidence="1">Uncharacterized protein</fullName>
    </submittedName>
</protein>
<evidence type="ECO:0000313" key="1">
    <source>
        <dbReference type="EMBL" id="ETF04641.1"/>
    </source>
</evidence>
<dbReference type="AlphaFoldDB" id="V8QXK0"/>
<dbReference type="Proteomes" id="UP000018733">
    <property type="component" value="Unassembled WGS sequence"/>
</dbReference>